<dbReference type="EMBL" id="BNBF01000017">
    <property type="protein sequence ID" value="GHG61851.1"/>
    <property type="molecule type" value="Genomic_DNA"/>
</dbReference>
<organism evidence="2 3">
    <name type="scientific">Streptomyces capoamus</name>
    <dbReference type="NCBI Taxonomy" id="68183"/>
    <lineage>
        <taxon>Bacteria</taxon>
        <taxon>Bacillati</taxon>
        <taxon>Actinomycetota</taxon>
        <taxon>Actinomycetes</taxon>
        <taxon>Kitasatosporales</taxon>
        <taxon>Streptomycetaceae</taxon>
        <taxon>Streptomyces</taxon>
    </lineage>
</organism>
<sequence>MSNVDKTTGEITEEQKAPVAAFLASHLNGRTEEELSTEFHQLLDAVRAHGKKGSMTITIVVEPPANGVESAPLPIGVESAVKAPKPTPVKSLYFLNDDGQPVREDPRQMTPGVYRNADGTTEFRMTETTTDYKDA</sequence>
<comment type="caution">
    <text evidence="2">The sequence shown here is derived from an EMBL/GenBank/DDBJ whole genome shotgun (WGS) entry which is preliminary data.</text>
</comment>
<feature type="region of interest" description="Disordered" evidence="1">
    <location>
        <begin position="93"/>
        <end position="116"/>
    </location>
</feature>
<dbReference type="Proteomes" id="UP000619355">
    <property type="component" value="Unassembled WGS sequence"/>
</dbReference>
<protein>
    <submittedName>
        <fullName evidence="2">Uncharacterized protein</fullName>
    </submittedName>
</protein>
<reference evidence="3" key="1">
    <citation type="journal article" date="2019" name="Int. J. Syst. Evol. Microbiol.">
        <title>The Global Catalogue of Microorganisms (GCM) 10K type strain sequencing project: providing services to taxonomists for standard genome sequencing and annotation.</title>
        <authorList>
            <consortium name="The Broad Institute Genomics Platform"/>
            <consortium name="The Broad Institute Genome Sequencing Center for Infectious Disease"/>
            <person name="Wu L."/>
            <person name="Ma J."/>
        </authorList>
    </citation>
    <scope>NUCLEOTIDE SEQUENCE [LARGE SCALE GENOMIC DNA]</scope>
    <source>
        <strain evidence="3">JCM 4253</strain>
    </source>
</reference>
<evidence type="ECO:0000313" key="2">
    <source>
        <dbReference type="EMBL" id="GHG61851.1"/>
    </source>
</evidence>
<proteinExistence type="predicted"/>
<keyword evidence="3" id="KW-1185">Reference proteome</keyword>
<gene>
    <name evidence="2" type="ORF">GCM10018980_51330</name>
</gene>
<dbReference type="AlphaFoldDB" id="A0A919EZ11"/>
<evidence type="ECO:0000313" key="3">
    <source>
        <dbReference type="Proteomes" id="UP000619355"/>
    </source>
</evidence>
<accession>A0A919EZ11</accession>
<name>A0A919EZ11_9ACTN</name>
<dbReference type="RefSeq" id="WP_189984570.1">
    <property type="nucleotide sequence ID" value="NZ_BNBF01000017.1"/>
</dbReference>
<evidence type="ECO:0000256" key="1">
    <source>
        <dbReference type="SAM" id="MobiDB-lite"/>
    </source>
</evidence>